<dbReference type="AlphaFoldDB" id="A0A4S8IAK1"/>
<sequence length="102" mass="11726">MKVVREESRPTDKIQTDEGEASRSTDRMMWDDGIVFHSHMLWKSESSFFLQFLLLQQHHHHQEREGSGIPALLTLLPVTVASRVPYLSFVLHATSITATHSR</sequence>
<dbReference type="EMBL" id="PYDT01000011">
    <property type="protein sequence ID" value="THU45040.1"/>
    <property type="molecule type" value="Genomic_DNA"/>
</dbReference>
<evidence type="ECO:0000313" key="3">
    <source>
        <dbReference type="Proteomes" id="UP000317650"/>
    </source>
</evidence>
<feature type="region of interest" description="Disordered" evidence="1">
    <location>
        <begin position="1"/>
        <end position="24"/>
    </location>
</feature>
<comment type="caution">
    <text evidence="2">The sequence shown here is derived from an EMBL/GenBank/DDBJ whole genome shotgun (WGS) entry which is preliminary data.</text>
</comment>
<accession>A0A4S8IAK1</accession>
<protein>
    <submittedName>
        <fullName evidence="2">Uncharacterized protein</fullName>
    </submittedName>
</protein>
<gene>
    <name evidence="2" type="ORF">C4D60_Mb02t13690</name>
</gene>
<dbReference type="Proteomes" id="UP000317650">
    <property type="component" value="Chromosome 2"/>
</dbReference>
<evidence type="ECO:0000313" key="2">
    <source>
        <dbReference type="EMBL" id="THU45040.1"/>
    </source>
</evidence>
<name>A0A4S8IAK1_MUSBA</name>
<organism evidence="2 3">
    <name type="scientific">Musa balbisiana</name>
    <name type="common">Banana</name>
    <dbReference type="NCBI Taxonomy" id="52838"/>
    <lineage>
        <taxon>Eukaryota</taxon>
        <taxon>Viridiplantae</taxon>
        <taxon>Streptophyta</taxon>
        <taxon>Embryophyta</taxon>
        <taxon>Tracheophyta</taxon>
        <taxon>Spermatophyta</taxon>
        <taxon>Magnoliopsida</taxon>
        <taxon>Liliopsida</taxon>
        <taxon>Zingiberales</taxon>
        <taxon>Musaceae</taxon>
        <taxon>Musa</taxon>
    </lineage>
</organism>
<evidence type="ECO:0000256" key="1">
    <source>
        <dbReference type="SAM" id="MobiDB-lite"/>
    </source>
</evidence>
<reference evidence="2 3" key="1">
    <citation type="journal article" date="2019" name="Nat. Plants">
        <title>Genome sequencing of Musa balbisiana reveals subgenome evolution and function divergence in polyploid bananas.</title>
        <authorList>
            <person name="Yao X."/>
        </authorList>
    </citation>
    <scope>NUCLEOTIDE SEQUENCE [LARGE SCALE GENOMIC DNA]</scope>
    <source>
        <strain evidence="3">cv. DH-PKW</strain>
        <tissue evidence="2">Leaves</tissue>
    </source>
</reference>
<keyword evidence="3" id="KW-1185">Reference proteome</keyword>
<proteinExistence type="predicted"/>